<feature type="domain" description="PPC" evidence="2">
    <location>
        <begin position="57"/>
        <end position="187"/>
    </location>
</feature>
<protein>
    <submittedName>
        <fullName evidence="3">GLMU-like protein</fullName>
    </submittedName>
</protein>
<evidence type="ECO:0000313" key="4">
    <source>
        <dbReference type="Proteomes" id="UP001164746"/>
    </source>
</evidence>
<dbReference type="SUPFAM" id="SSF117856">
    <property type="entry name" value="AF0104/ALDC/Ptd012-like"/>
    <property type="match status" value="1"/>
</dbReference>
<dbReference type="CDD" id="cd11378">
    <property type="entry name" value="DUF296"/>
    <property type="match status" value="1"/>
</dbReference>
<dbReference type="Gene3D" id="3.30.1330.80">
    <property type="entry name" value="Hypothetical protein, similar to alpha- acetolactate decarboxylase, domain 2"/>
    <property type="match status" value="1"/>
</dbReference>
<dbReference type="InterPro" id="IPR005175">
    <property type="entry name" value="PPC_dom"/>
</dbReference>
<proteinExistence type="predicted"/>
<dbReference type="Proteomes" id="UP001164746">
    <property type="component" value="Chromosome 11"/>
</dbReference>
<keyword evidence="1" id="KW-0732">Signal</keyword>
<feature type="chain" id="PRO_5046880437" evidence="1">
    <location>
        <begin position="30"/>
        <end position="189"/>
    </location>
</feature>
<reference evidence="3" key="1">
    <citation type="submission" date="2022-11" db="EMBL/GenBank/DDBJ databases">
        <title>Centuries of genome instability and evolution in soft-shell clam transmissible cancer (bioRxiv).</title>
        <authorList>
            <person name="Hart S.F.M."/>
            <person name="Yonemitsu M.A."/>
            <person name="Giersch R.M."/>
            <person name="Beal B.F."/>
            <person name="Arriagada G."/>
            <person name="Davis B.W."/>
            <person name="Ostrander E.A."/>
            <person name="Goff S.P."/>
            <person name="Metzger M.J."/>
        </authorList>
    </citation>
    <scope>NUCLEOTIDE SEQUENCE</scope>
    <source>
        <strain evidence="3">MELC-2E11</strain>
        <tissue evidence="3">Siphon/mantle</tissue>
    </source>
</reference>
<dbReference type="PANTHER" id="PTHR34988:SF1">
    <property type="entry name" value="DNA-BINDING PROTEIN"/>
    <property type="match status" value="1"/>
</dbReference>
<gene>
    <name evidence="3" type="ORF">MAR_000254</name>
</gene>
<evidence type="ECO:0000259" key="2">
    <source>
        <dbReference type="PROSITE" id="PS51742"/>
    </source>
</evidence>
<feature type="signal peptide" evidence="1">
    <location>
        <begin position="1"/>
        <end position="29"/>
    </location>
</feature>
<sequence>MEMYLSTEMCWGMVSLLTFSLLHLGEKLAYVLCTDNLPVLREMLQDEKGSDRTSSSCSLLKTYALRLKPGDEITSSMQSFIEANQLEAAFVLTCVGSVTEMTLRMADSVTIKRYNGPFEIVSLVGTVSAGGHLHGSFSDKEGVVIGGHVVGGMKVYTTAEVVIGECSGYTFTREPCGMSGYNELVVNKK</sequence>
<dbReference type="PANTHER" id="PTHR34988">
    <property type="entry name" value="PROTEIN, PUTATIVE-RELATED"/>
    <property type="match status" value="1"/>
</dbReference>
<name>A0ABY7FGQ3_MYAAR</name>
<organism evidence="3 4">
    <name type="scientific">Mya arenaria</name>
    <name type="common">Soft-shell clam</name>
    <dbReference type="NCBI Taxonomy" id="6604"/>
    <lineage>
        <taxon>Eukaryota</taxon>
        <taxon>Metazoa</taxon>
        <taxon>Spiralia</taxon>
        <taxon>Lophotrochozoa</taxon>
        <taxon>Mollusca</taxon>
        <taxon>Bivalvia</taxon>
        <taxon>Autobranchia</taxon>
        <taxon>Heteroconchia</taxon>
        <taxon>Euheterodonta</taxon>
        <taxon>Imparidentia</taxon>
        <taxon>Neoheterodontei</taxon>
        <taxon>Myida</taxon>
        <taxon>Myoidea</taxon>
        <taxon>Myidae</taxon>
        <taxon>Mya</taxon>
    </lineage>
</organism>
<evidence type="ECO:0000256" key="1">
    <source>
        <dbReference type="SAM" id="SignalP"/>
    </source>
</evidence>
<dbReference type="Pfam" id="PF03479">
    <property type="entry name" value="PCC"/>
    <property type="match status" value="1"/>
</dbReference>
<dbReference type="EMBL" id="CP111022">
    <property type="protein sequence ID" value="WAR18416.1"/>
    <property type="molecule type" value="Genomic_DNA"/>
</dbReference>
<accession>A0ABY7FGQ3</accession>
<evidence type="ECO:0000313" key="3">
    <source>
        <dbReference type="EMBL" id="WAR18416.1"/>
    </source>
</evidence>
<dbReference type="PROSITE" id="PS51742">
    <property type="entry name" value="PPC"/>
    <property type="match status" value="1"/>
</dbReference>
<keyword evidence="4" id="KW-1185">Reference proteome</keyword>